<dbReference type="AlphaFoldDB" id="A0A517WR51"/>
<proteinExistence type="predicted"/>
<organism evidence="3 4">
    <name type="scientific">Gimesia aquarii</name>
    <dbReference type="NCBI Taxonomy" id="2527964"/>
    <lineage>
        <taxon>Bacteria</taxon>
        <taxon>Pseudomonadati</taxon>
        <taxon>Planctomycetota</taxon>
        <taxon>Planctomycetia</taxon>
        <taxon>Planctomycetales</taxon>
        <taxon>Planctomycetaceae</taxon>
        <taxon>Gimesia</taxon>
    </lineage>
</organism>
<gene>
    <name evidence="3" type="ORF">V202x_11010</name>
</gene>
<dbReference type="Pfam" id="PF16694">
    <property type="entry name" value="Cytochrome_P460"/>
    <property type="match status" value="1"/>
</dbReference>
<feature type="domain" description="Cytochrome P460" evidence="2">
    <location>
        <begin position="63"/>
        <end position="196"/>
    </location>
</feature>
<evidence type="ECO:0000259" key="2">
    <source>
        <dbReference type="Pfam" id="PF16694"/>
    </source>
</evidence>
<dbReference type="EMBL" id="CP037422">
    <property type="protein sequence ID" value="QDU07740.1"/>
    <property type="molecule type" value="Genomic_DNA"/>
</dbReference>
<keyword evidence="4" id="KW-1185">Reference proteome</keyword>
<keyword evidence="1" id="KW-0732">Signal</keyword>
<evidence type="ECO:0000313" key="4">
    <source>
        <dbReference type="Proteomes" id="UP000318384"/>
    </source>
</evidence>
<evidence type="ECO:0000313" key="3">
    <source>
        <dbReference type="EMBL" id="QDU07740.1"/>
    </source>
</evidence>
<feature type="signal peptide" evidence="1">
    <location>
        <begin position="1"/>
        <end position="30"/>
    </location>
</feature>
<dbReference type="InterPro" id="IPR032033">
    <property type="entry name" value="Cytochrome_P460"/>
</dbReference>
<dbReference type="RefSeq" id="WP_197993243.1">
    <property type="nucleotide sequence ID" value="NZ_CP037422.1"/>
</dbReference>
<accession>A0A517WR51</accession>
<dbReference type="Proteomes" id="UP000318384">
    <property type="component" value="Chromosome"/>
</dbReference>
<reference evidence="3 4" key="1">
    <citation type="submission" date="2019-03" db="EMBL/GenBank/DDBJ databases">
        <title>Deep-cultivation of Planctomycetes and their phenomic and genomic characterization uncovers novel biology.</title>
        <authorList>
            <person name="Wiegand S."/>
            <person name="Jogler M."/>
            <person name="Boedeker C."/>
            <person name="Pinto D."/>
            <person name="Vollmers J."/>
            <person name="Rivas-Marin E."/>
            <person name="Kohn T."/>
            <person name="Peeters S.H."/>
            <person name="Heuer A."/>
            <person name="Rast P."/>
            <person name="Oberbeckmann S."/>
            <person name="Bunk B."/>
            <person name="Jeske O."/>
            <person name="Meyerdierks A."/>
            <person name="Storesund J.E."/>
            <person name="Kallscheuer N."/>
            <person name="Luecker S."/>
            <person name="Lage O.M."/>
            <person name="Pohl T."/>
            <person name="Merkel B.J."/>
            <person name="Hornburger P."/>
            <person name="Mueller R.-W."/>
            <person name="Bruemmer F."/>
            <person name="Labrenz M."/>
            <person name="Spormann A.M."/>
            <person name="Op den Camp H."/>
            <person name="Overmann J."/>
            <person name="Amann R."/>
            <person name="Jetten M.S.M."/>
            <person name="Mascher T."/>
            <person name="Medema M.H."/>
            <person name="Devos D.P."/>
            <person name="Kaster A.-K."/>
            <person name="Ovreas L."/>
            <person name="Rohde M."/>
            <person name="Galperin M.Y."/>
            <person name="Jogler C."/>
        </authorList>
    </citation>
    <scope>NUCLEOTIDE SEQUENCE [LARGE SCALE GENOMIC DNA]</scope>
    <source>
        <strain evidence="3 4">V202</strain>
    </source>
</reference>
<dbReference type="CDD" id="cd20751">
    <property type="entry name" value="cyt_P460_Ne-like"/>
    <property type="match status" value="1"/>
</dbReference>
<name>A0A517WR51_9PLAN</name>
<evidence type="ECO:0000256" key="1">
    <source>
        <dbReference type="SAM" id="SignalP"/>
    </source>
</evidence>
<protein>
    <recommendedName>
        <fullName evidence="2">Cytochrome P460 domain-containing protein</fullName>
    </recommendedName>
</protein>
<dbReference type="InterPro" id="IPR038142">
    <property type="entry name" value="Cytochrome_P460_sp"/>
</dbReference>
<dbReference type="Gene3D" id="3.50.70.20">
    <property type="entry name" value="Cytochrome P460"/>
    <property type="match status" value="1"/>
</dbReference>
<dbReference type="PROSITE" id="PS51257">
    <property type="entry name" value="PROKAR_LIPOPROTEIN"/>
    <property type="match status" value="1"/>
</dbReference>
<feature type="chain" id="PRO_5022080313" description="Cytochrome P460 domain-containing protein" evidence="1">
    <location>
        <begin position="31"/>
        <end position="212"/>
    </location>
</feature>
<sequence precursor="true">MKNLKQSGLGLVLVGATTLSLTLLSGCGTAVEPTTTAHAANQSTAPMMNKGAEYNDQGALIRPKDHREWVFIGAPVTPNDMNNGKAAFPEFHNVYIDPMSFAEYKKTGTFPNGTVILKELVSVGGKAMPSGNGYFQGDFVSLEAMVKDTKRFEEEPGGWAFFRFGEAPHYNPTGARMKTESCNSCHSGAEEDYVFTDTYPVLRVAKAKVVAK</sequence>